<feature type="transmembrane region" description="Helical" evidence="8">
    <location>
        <begin position="193"/>
        <end position="210"/>
    </location>
</feature>
<feature type="binding site" evidence="6">
    <location>
        <position position="766"/>
    </location>
    <ligand>
        <name>ATP</name>
        <dbReference type="ChEBI" id="CHEBI:30616"/>
    </ligand>
</feature>
<keyword evidence="4" id="KW-0418">Kinase</keyword>
<dbReference type="Proteomes" id="UP001165065">
    <property type="component" value="Unassembled WGS sequence"/>
</dbReference>
<dbReference type="OrthoDB" id="339325at2759"/>
<evidence type="ECO:0000313" key="10">
    <source>
        <dbReference type="EMBL" id="GMI35175.1"/>
    </source>
</evidence>
<dbReference type="Gene3D" id="3.30.200.20">
    <property type="entry name" value="Phosphorylase Kinase, domain 1"/>
    <property type="match status" value="1"/>
</dbReference>
<dbReference type="EMBL" id="BRYA01000897">
    <property type="protein sequence ID" value="GMI35175.1"/>
    <property type="molecule type" value="Genomic_DNA"/>
</dbReference>
<dbReference type="GO" id="GO:0004674">
    <property type="term" value="F:protein serine/threonine kinase activity"/>
    <property type="evidence" value="ECO:0007669"/>
    <property type="project" value="UniProtKB-KW"/>
</dbReference>
<protein>
    <recommendedName>
        <fullName evidence="9">Protein kinase domain-containing protein</fullName>
    </recommendedName>
</protein>
<keyword evidence="2" id="KW-0808">Transferase</keyword>
<name>A0A9W7L7B2_9STRA</name>
<feature type="domain" description="Protein kinase" evidence="9">
    <location>
        <begin position="393"/>
        <end position="674"/>
    </location>
</feature>
<dbReference type="InterPro" id="IPR017441">
    <property type="entry name" value="Protein_kinase_ATP_BS"/>
</dbReference>
<feature type="compositionally biased region" description="Acidic residues" evidence="7">
    <location>
        <begin position="326"/>
        <end position="345"/>
    </location>
</feature>
<evidence type="ECO:0000256" key="4">
    <source>
        <dbReference type="ARBA" id="ARBA00022777"/>
    </source>
</evidence>
<feature type="transmembrane region" description="Helical" evidence="8">
    <location>
        <begin position="164"/>
        <end position="181"/>
    </location>
</feature>
<feature type="region of interest" description="Disordered" evidence="7">
    <location>
        <begin position="57"/>
        <end position="76"/>
    </location>
</feature>
<keyword evidence="8" id="KW-0472">Membrane</keyword>
<dbReference type="AlphaFoldDB" id="A0A9W7L7B2"/>
<proteinExistence type="predicted"/>
<accession>A0A9W7L7B2</accession>
<dbReference type="InterPro" id="IPR008271">
    <property type="entry name" value="Ser/Thr_kinase_AS"/>
</dbReference>
<keyword evidence="5 6" id="KW-0067">ATP-binding</keyword>
<evidence type="ECO:0000256" key="6">
    <source>
        <dbReference type="PROSITE-ProRule" id="PRU10141"/>
    </source>
</evidence>
<feature type="region of interest" description="Disordered" evidence="7">
    <location>
        <begin position="1018"/>
        <end position="1077"/>
    </location>
</feature>
<keyword evidence="8" id="KW-0812">Transmembrane</keyword>
<dbReference type="Gene3D" id="1.10.510.10">
    <property type="entry name" value="Transferase(Phosphotransferase) domain 1"/>
    <property type="match status" value="2"/>
</dbReference>
<dbReference type="Pfam" id="PF07714">
    <property type="entry name" value="PK_Tyr_Ser-Thr"/>
    <property type="match status" value="2"/>
</dbReference>
<dbReference type="SMART" id="SM00220">
    <property type="entry name" value="S_TKc"/>
    <property type="match status" value="2"/>
</dbReference>
<evidence type="ECO:0000313" key="11">
    <source>
        <dbReference type="Proteomes" id="UP001165065"/>
    </source>
</evidence>
<feature type="compositionally biased region" description="Gly residues" evidence="7">
    <location>
        <begin position="708"/>
        <end position="719"/>
    </location>
</feature>
<reference evidence="11" key="1">
    <citation type="journal article" date="2023" name="Commun. Biol.">
        <title>Genome analysis of Parmales, the sister group of diatoms, reveals the evolutionary specialization of diatoms from phago-mixotrophs to photoautotrophs.</title>
        <authorList>
            <person name="Ban H."/>
            <person name="Sato S."/>
            <person name="Yoshikawa S."/>
            <person name="Yamada K."/>
            <person name="Nakamura Y."/>
            <person name="Ichinomiya M."/>
            <person name="Sato N."/>
            <person name="Blanc-Mathieu R."/>
            <person name="Endo H."/>
            <person name="Kuwata A."/>
            <person name="Ogata H."/>
        </authorList>
    </citation>
    <scope>NUCLEOTIDE SEQUENCE [LARGE SCALE GENOMIC DNA]</scope>
</reference>
<dbReference type="PROSITE" id="PS00107">
    <property type="entry name" value="PROTEIN_KINASE_ATP"/>
    <property type="match status" value="1"/>
</dbReference>
<dbReference type="PROSITE" id="PS00108">
    <property type="entry name" value="PROTEIN_KINASE_ST"/>
    <property type="match status" value="2"/>
</dbReference>
<feature type="compositionally biased region" description="Basic and acidic residues" evidence="7">
    <location>
        <begin position="346"/>
        <end position="356"/>
    </location>
</feature>
<gene>
    <name evidence="10" type="ORF">TrCOL_g12822</name>
</gene>
<dbReference type="CDD" id="cd13999">
    <property type="entry name" value="STKc_MAP3K-like"/>
    <property type="match status" value="2"/>
</dbReference>
<dbReference type="PROSITE" id="PS50011">
    <property type="entry name" value="PROTEIN_KINASE_DOM"/>
    <property type="match status" value="2"/>
</dbReference>
<feature type="region of interest" description="Disordered" evidence="7">
    <location>
        <begin position="1121"/>
        <end position="1156"/>
    </location>
</feature>
<keyword evidence="3 6" id="KW-0547">Nucleotide-binding</keyword>
<dbReference type="InterPro" id="IPR001245">
    <property type="entry name" value="Ser-Thr/Tyr_kinase_cat_dom"/>
</dbReference>
<keyword evidence="8" id="KW-1133">Transmembrane helix</keyword>
<dbReference type="InterPro" id="IPR011009">
    <property type="entry name" value="Kinase-like_dom_sf"/>
</dbReference>
<dbReference type="InterPro" id="IPR000719">
    <property type="entry name" value="Prot_kinase_dom"/>
</dbReference>
<feature type="region of interest" description="Disordered" evidence="7">
    <location>
        <begin position="1089"/>
        <end position="1109"/>
    </location>
</feature>
<feature type="domain" description="Protein kinase" evidence="9">
    <location>
        <begin position="739"/>
        <end position="1003"/>
    </location>
</feature>
<dbReference type="PANTHER" id="PTHR44329">
    <property type="entry name" value="SERINE/THREONINE-PROTEIN KINASE TNNI3K-RELATED"/>
    <property type="match status" value="1"/>
</dbReference>
<feature type="transmembrane region" description="Helical" evidence="8">
    <location>
        <begin position="133"/>
        <end position="152"/>
    </location>
</feature>
<feature type="region of interest" description="Disordered" evidence="7">
    <location>
        <begin position="697"/>
        <end position="722"/>
    </location>
</feature>
<sequence>MRAVTPIVGGDSTIDSTASKSRSSKSVARISFRRASTDVNTLIVDAKEALRQKEEELKSIEASTRNSPKSDEARSPNLALRKVSLTEIVNQNKEDKVSGFIQRGGWTGEFLSDAAEEKYKEYVAVNNWRSFKIYSIAMMFVSTVVLVVRALALTEVNIKGRATRLGGIFQIASLLLLWGCSSKAEYLLLRRKILLAVYLVQSSFSIGAQTALLGSVSPTCLAFFFIYHSTAGLLFSSLKNCVILCAIQTPAMVACTLLLQEDLANDSGTDSGTVIVYCTILVMIDAVILLNTSRLEDKHRTSYALVVFIADENNRTQITLNREELFDNSDSEEEEEEEEEDEGEEEGRGEGNKGDKSSPNNGSPPKGRLSLKGRRTLRKTHFSRDVFIHSIDVEILQEVGRGSFGIVYRGAWHDTVVCVKHLIGAGNVQNEDEFFKQFAKEAQLMSNLRHPNIVMFMGVIIESDFVGLVTEFCFEGNVSDLLIDEETAISESVVMRMIIDVCRGMSFLHLHKPPIIHKDLKGQNILVTDNWHCKVADFGMSKVLVGNGIRSAPDDAAAEPQKIGTLMWAAPEVMIEDAQCDESSDVYSFGVVLFEFLYREMPYKSLDPKSIMYSVSSGKRPDEFASSKAAAKILQLSPALVPLLKLMKRCWSTDPEARPKFHDILTRLEKESLVYGDTIKREATSKRTTMSSISSSSLATFRKKTGKDTGGPGSGGGARRGSISSMVDIGKFHLSAAEIKIGQRLGTGTFGQVYSGMYFGTRVAVKELFANKLTDDLIVEFHQECNLFKDMRHPNIVLFMGSAFDVGKLYMVMELCEYGSIMNLYTNLERPSKRDVHMGKCLDLANDMAQGGAYLHMHDPPIIHRDLKSENVLVDGNFVAKITDFGQSRFNDEARVMTACGSPLWTAPEVIRGEKYSEKADIFSFSIILWELLSWAQPYEGDNPHFVMMKVASENYRMKIDSTWDPFFGDLLTKCWNPTAASRPSFPEIREMIEECDKETELVKYKGDWRDVAKTFRAKKKQNTMRKSQIKEMMQAGKEEDEADNPSSGRSGRALDEGPMYGKAPKRRGSVGGGGSGREAIWAHIREKVEAAEEGKEGQSGGGNKGGMSVMDRINNLMRKAESGEEVSDDLERGQSKFRRPSMMGGRGKKAGKRKDSILMQARKASHFLHMGELVGMGKGEGGGGNDV</sequence>
<keyword evidence="11" id="KW-1185">Reference proteome</keyword>
<comment type="caution">
    <text evidence="10">The sequence shown here is derived from an EMBL/GenBank/DDBJ whole genome shotgun (WGS) entry which is preliminary data.</text>
</comment>
<evidence type="ECO:0000256" key="2">
    <source>
        <dbReference type="ARBA" id="ARBA00022679"/>
    </source>
</evidence>
<feature type="region of interest" description="Disordered" evidence="7">
    <location>
        <begin position="1"/>
        <end position="20"/>
    </location>
</feature>
<evidence type="ECO:0000256" key="3">
    <source>
        <dbReference type="ARBA" id="ARBA00022741"/>
    </source>
</evidence>
<dbReference type="SUPFAM" id="SSF56112">
    <property type="entry name" value="Protein kinase-like (PK-like)"/>
    <property type="match status" value="2"/>
</dbReference>
<feature type="region of interest" description="Disordered" evidence="7">
    <location>
        <begin position="320"/>
        <end position="370"/>
    </location>
</feature>
<evidence type="ECO:0000256" key="5">
    <source>
        <dbReference type="ARBA" id="ARBA00022840"/>
    </source>
</evidence>
<evidence type="ECO:0000256" key="1">
    <source>
        <dbReference type="ARBA" id="ARBA00022527"/>
    </source>
</evidence>
<dbReference type="InterPro" id="IPR051681">
    <property type="entry name" value="Ser/Thr_Kinases-Pseudokinases"/>
</dbReference>
<evidence type="ECO:0000259" key="9">
    <source>
        <dbReference type="PROSITE" id="PS50011"/>
    </source>
</evidence>
<keyword evidence="1" id="KW-0723">Serine/threonine-protein kinase</keyword>
<dbReference type="PANTHER" id="PTHR44329:SF288">
    <property type="entry name" value="MITOGEN-ACTIVATED PROTEIN KINASE KINASE KINASE 20"/>
    <property type="match status" value="1"/>
</dbReference>
<evidence type="ECO:0000256" key="8">
    <source>
        <dbReference type="SAM" id="Phobius"/>
    </source>
</evidence>
<dbReference type="GO" id="GO:0005524">
    <property type="term" value="F:ATP binding"/>
    <property type="evidence" value="ECO:0007669"/>
    <property type="project" value="UniProtKB-UniRule"/>
</dbReference>
<organism evidence="10 11">
    <name type="scientific">Triparma columacea</name>
    <dbReference type="NCBI Taxonomy" id="722753"/>
    <lineage>
        <taxon>Eukaryota</taxon>
        <taxon>Sar</taxon>
        <taxon>Stramenopiles</taxon>
        <taxon>Ochrophyta</taxon>
        <taxon>Bolidophyceae</taxon>
        <taxon>Parmales</taxon>
        <taxon>Triparmaceae</taxon>
        <taxon>Triparma</taxon>
    </lineage>
</organism>
<evidence type="ECO:0000256" key="7">
    <source>
        <dbReference type="SAM" id="MobiDB-lite"/>
    </source>
</evidence>